<dbReference type="GO" id="GO:0030687">
    <property type="term" value="C:preribosome, large subunit precursor"/>
    <property type="evidence" value="ECO:0007669"/>
    <property type="project" value="TreeGrafter"/>
</dbReference>
<dbReference type="Proteomes" id="UP000515908">
    <property type="component" value="Chromosome 04"/>
</dbReference>
<organism evidence="5 6">
    <name type="scientific">Angomonas deanei</name>
    <dbReference type="NCBI Taxonomy" id="59799"/>
    <lineage>
        <taxon>Eukaryota</taxon>
        <taxon>Discoba</taxon>
        <taxon>Euglenozoa</taxon>
        <taxon>Kinetoplastea</taxon>
        <taxon>Metakinetoplastina</taxon>
        <taxon>Trypanosomatida</taxon>
        <taxon>Trypanosomatidae</taxon>
        <taxon>Strigomonadinae</taxon>
        <taxon>Angomonas</taxon>
    </lineage>
</organism>
<proteinExistence type="predicted"/>
<dbReference type="PANTHER" id="PTHR48103:SF2">
    <property type="entry name" value="MIDASIN"/>
    <property type="match status" value="1"/>
</dbReference>
<dbReference type="GO" id="GO:0005634">
    <property type="term" value="C:nucleus"/>
    <property type="evidence" value="ECO:0007669"/>
    <property type="project" value="TreeGrafter"/>
</dbReference>
<dbReference type="InterPro" id="IPR040848">
    <property type="entry name" value="AAA_lid_7"/>
</dbReference>
<dbReference type="Pfam" id="PF07728">
    <property type="entry name" value="AAA_5"/>
    <property type="match status" value="1"/>
</dbReference>
<dbReference type="InterPro" id="IPR027417">
    <property type="entry name" value="P-loop_NTPase"/>
</dbReference>
<dbReference type="GO" id="GO:0000027">
    <property type="term" value="P:ribosomal large subunit assembly"/>
    <property type="evidence" value="ECO:0007669"/>
    <property type="project" value="TreeGrafter"/>
</dbReference>
<evidence type="ECO:0000313" key="6">
    <source>
        <dbReference type="Proteomes" id="UP000515908"/>
    </source>
</evidence>
<dbReference type="GO" id="GO:0000055">
    <property type="term" value="P:ribosomal large subunit export from nucleus"/>
    <property type="evidence" value="ECO:0007669"/>
    <property type="project" value="TreeGrafter"/>
</dbReference>
<sequence>MNPGGDFGKKELSPALRNRFTEIYVRPTTDENELTQILSKRLDPNLAEWASRMASVLVKVSQLGNNSGVRHVSIRDIISWASFMNAANGNCSEDVSFLHGLDAVVLDGIGVGTGQSESSALDLRNSFIGEIAKWVPNHAELLSAPFWSVFNSMQEPTLPAELQKSFYFGAPTTSRNLSKLMRASIVKKAVLLEGSPGVGKTSLVVALGCALGHPVVRINLSEQTDIMDLFGTFLPAPSDSKEGPQFMWSDGVLLCALKEGSWVVLDELNLASQTVLEGLNALLDHRSAVFIPELNKEFHAHENFRVFACQNPLIEGGGRKGLPRSFLNRFIKARIEAFERSDLLCIATAVCPDVEAALLEKMVDFVDELQHATMVKRAFGVRGSPWEFNLRDVLRWINMMQHYNEVRNPMYFADVLFVQRMRTEQDRERCRALLLSYFPDSVFSRPQNSDFLASRERRLL</sequence>
<keyword evidence="6" id="KW-1185">Reference proteome</keyword>
<dbReference type="AlphaFoldDB" id="A0A7G2C6B5"/>
<dbReference type="OrthoDB" id="5186at2759"/>
<name>A0A7G2C6B5_9TRYP</name>
<keyword evidence="1" id="KW-0547">Nucleotide-binding</keyword>
<evidence type="ECO:0000259" key="3">
    <source>
        <dbReference type="Pfam" id="PF07728"/>
    </source>
</evidence>
<dbReference type="GO" id="GO:0016887">
    <property type="term" value="F:ATP hydrolysis activity"/>
    <property type="evidence" value="ECO:0007669"/>
    <property type="project" value="InterPro"/>
</dbReference>
<dbReference type="FunFam" id="3.40.50.300:FF:001384">
    <property type="entry name" value="Midasin"/>
    <property type="match status" value="1"/>
</dbReference>
<evidence type="ECO:0000256" key="1">
    <source>
        <dbReference type="ARBA" id="ARBA00022741"/>
    </source>
</evidence>
<dbReference type="GO" id="GO:0005524">
    <property type="term" value="F:ATP binding"/>
    <property type="evidence" value="ECO:0007669"/>
    <property type="project" value="UniProtKB-KW"/>
</dbReference>
<feature type="domain" description="ATPase dynein-related AAA" evidence="3">
    <location>
        <begin position="190"/>
        <end position="330"/>
    </location>
</feature>
<evidence type="ECO:0000313" key="5">
    <source>
        <dbReference type="EMBL" id="CAD2215296.1"/>
    </source>
</evidence>
<feature type="domain" description="Midasin AAA lid" evidence="4">
    <location>
        <begin position="342"/>
        <end position="434"/>
    </location>
</feature>
<gene>
    <name evidence="5" type="ORF">ADEAN_000275100</name>
</gene>
<dbReference type="PANTHER" id="PTHR48103">
    <property type="entry name" value="MIDASIN-RELATED"/>
    <property type="match status" value="1"/>
</dbReference>
<protein>
    <submittedName>
        <fullName evidence="5">ATPase family associated with various cellular activities (AAA)/AAA domain (Dynein-related subfamily)/Midasin AAA lid domain containing protein, putative</fullName>
    </submittedName>
</protein>
<dbReference type="EMBL" id="LR877148">
    <property type="protein sequence ID" value="CAD2215296.1"/>
    <property type="molecule type" value="Genomic_DNA"/>
</dbReference>
<evidence type="ECO:0000256" key="2">
    <source>
        <dbReference type="ARBA" id="ARBA00022840"/>
    </source>
</evidence>
<dbReference type="Gene3D" id="3.40.50.300">
    <property type="entry name" value="P-loop containing nucleotide triphosphate hydrolases"/>
    <property type="match status" value="1"/>
</dbReference>
<dbReference type="VEuPathDB" id="TriTrypDB:ADEAN_000275100"/>
<accession>A0A7G2C6B5</accession>
<evidence type="ECO:0000259" key="4">
    <source>
        <dbReference type="Pfam" id="PF17867"/>
    </source>
</evidence>
<keyword evidence="2" id="KW-0067">ATP-binding</keyword>
<dbReference type="Pfam" id="PF17867">
    <property type="entry name" value="AAA_lid_7"/>
    <property type="match status" value="1"/>
</dbReference>
<reference evidence="5 6" key="1">
    <citation type="submission" date="2020-08" db="EMBL/GenBank/DDBJ databases">
        <authorList>
            <person name="Newling K."/>
            <person name="Davey J."/>
            <person name="Forrester S."/>
        </authorList>
    </citation>
    <scope>NUCLEOTIDE SEQUENCE [LARGE SCALE GENOMIC DNA]</scope>
    <source>
        <strain evidence="6">Crithidia deanei Carvalho (ATCC PRA-265)</strain>
    </source>
</reference>
<dbReference type="SUPFAM" id="SSF52540">
    <property type="entry name" value="P-loop containing nucleoside triphosphate hydrolases"/>
    <property type="match status" value="2"/>
</dbReference>
<dbReference type="InterPro" id="IPR011704">
    <property type="entry name" value="ATPase_dyneun-rel_AAA"/>
</dbReference>